<evidence type="ECO:0000256" key="4">
    <source>
        <dbReference type="ARBA" id="ARBA00022679"/>
    </source>
</evidence>
<dbReference type="AlphaFoldDB" id="A0A286UTH8"/>
<evidence type="ECO:0000259" key="14">
    <source>
        <dbReference type="Pfam" id="PF14824"/>
    </source>
</evidence>
<dbReference type="InterPro" id="IPR000878">
    <property type="entry name" value="4pyrrol_Mease"/>
</dbReference>
<dbReference type="InterPro" id="IPR050161">
    <property type="entry name" value="Siro_Cobalamin_biosynth"/>
</dbReference>
<dbReference type="InterPro" id="IPR028162">
    <property type="entry name" value="Met8_C"/>
</dbReference>
<dbReference type="SUPFAM" id="SSF53790">
    <property type="entry name" value="Tetrapyrrole methylase"/>
    <property type="match status" value="1"/>
</dbReference>
<dbReference type="SUPFAM" id="SSF75615">
    <property type="entry name" value="Siroheme synthase middle domains-like"/>
    <property type="match status" value="1"/>
</dbReference>
<evidence type="ECO:0000256" key="7">
    <source>
        <dbReference type="ARBA" id="ARBA00023027"/>
    </source>
</evidence>
<dbReference type="GO" id="GO:0032259">
    <property type="term" value="P:methylation"/>
    <property type="evidence" value="ECO:0007669"/>
    <property type="project" value="UniProtKB-KW"/>
</dbReference>
<dbReference type="Gene3D" id="3.30.950.10">
    <property type="entry name" value="Methyltransferase, Cobalt-precorrin-4 Transmethylase, Domain 2"/>
    <property type="match status" value="1"/>
</dbReference>
<evidence type="ECO:0000256" key="10">
    <source>
        <dbReference type="RuleBase" id="RU003960"/>
    </source>
</evidence>
<keyword evidence="3 10" id="KW-0489">Methyltransferase</keyword>
<feature type="domain" description="Siroheme biosynthesis protein Met8 C-terminal" evidence="13">
    <location>
        <begin position="236"/>
        <end position="273"/>
    </location>
</feature>
<keyword evidence="8" id="KW-0627">Porphyrin biosynthesis</keyword>
<proteinExistence type="inferred from homology"/>
<evidence type="ECO:0000256" key="5">
    <source>
        <dbReference type="ARBA" id="ARBA00022691"/>
    </source>
</evidence>
<protein>
    <recommendedName>
        <fullName evidence="1">precorrin-2 dehydrogenase</fullName>
        <ecNumber evidence="1">1.3.1.76</ecNumber>
    </recommendedName>
</protein>
<dbReference type="STRING" id="2282107.A0A286UTH8"/>
<dbReference type="InterPro" id="IPR014776">
    <property type="entry name" value="4pyrrole_Mease_sub2"/>
</dbReference>
<dbReference type="GO" id="GO:0019354">
    <property type="term" value="P:siroheme biosynthetic process"/>
    <property type="evidence" value="ECO:0007669"/>
    <property type="project" value="InterPro"/>
</dbReference>
<dbReference type="SUPFAM" id="SSF51735">
    <property type="entry name" value="NAD(P)-binding Rossmann-fold domains"/>
    <property type="match status" value="1"/>
</dbReference>
<dbReference type="FunFam" id="3.40.1010.10:FF:000006">
    <property type="entry name" value="Siroheme synthase, putative"/>
    <property type="match status" value="1"/>
</dbReference>
<reference evidence="15 16" key="1">
    <citation type="journal article" date="2017" name="Mol. Ecol.">
        <title>Comparative and population genomic landscape of Phellinus noxius: A hypervariable fungus causing root rot in trees.</title>
        <authorList>
            <person name="Chung C.L."/>
            <person name="Lee T.J."/>
            <person name="Akiba M."/>
            <person name="Lee H.H."/>
            <person name="Kuo T.H."/>
            <person name="Liu D."/>
            <person name="Ke H.M."/>
            <person name="Yokoi T."/>
            <person name="Roa M.B."/>
            <person name="Lu M.J."/>
            <person name="Chang Y.Y."/>
            <person name="Ann P.J."/>
            <person name="Tsai J.N."/>
            <person name="Chen C.Y."/>
            <person name="Tzean S.S."/>
            <person name="Ota Y."/>
            <person name="Hattori T."/>
            <person name="Sahashi N."/>
            <person name="Liou R.F."/>
            <person name="Kikuchi T."/>
            <person name="Tsai I.J."/>
        </authorList>
    </citation>
    <scope>NUCLEOTIDE SEQUENCE [LARGE SCALE GENOMIC DNA]</scope>
    <source>
        <strain evidence="15 16">FFPRI411160</strain>
    </source>
</reference>
<dbReference type="InParanoid" id="A0A286UTH8"/>
<evidence type="ECO:0000256" key="2">
    <source>
        <dbReference type="ARBA" id="ARBA00022481"/>
    </source>
</evidence>
<keyword evidence="16" id="KW-1185">Reference proteome</keyword>
<dbReference type="PANTHER" id="PTHR45790:SF6">
    <property type="entry name" value="UROPORPHYRINOGEN-III C-METHYLTRANSFERASE"/>
    <property type="match status" value="1"/>
</dbReference>
<dbReference type="Pfam" id="PF00590">
    <property type="entry name" value="TP_methylase"/>
    <property type="match status" value="1"/>
</dbReference>
<evidence type="ECO:0000313" key="15">
    <source>
        <dbReference type="EMBL" id="PAV22881.1"/>
    </source>
</evidence>
<dbReference type="PANTHER" id="PTHR45790">
    <property type="entry name" value="SIROHEME SYNTHASE-RELATED"/>
    <property type="match status" value="1"/>
</dbReference>
<evidence type="ECO:0000256" key="8">
    <source>
        <dbReference type="ARBA" id="ARBA00023244"/>
    </source>
</evidence>
<dbReference type="InterPro" id="IPR006366">
    <property type="entry name" value="CobA/CysG_C"/>
</dbReference>
<evidence type="ECO:0000256" key="6">
    <source>
        <dbReference type="ARBA" id="ARBA00023002"/>
    </source>
</evidence>
<feature type="domain" description="Siroheme synthase central" evidence="14">
    <location>
        <begin position="154"/>
        <end position="177"/>
    </location>
</feature>
<keyword evidence="5" id="KW-0949">S-adenosyl-L-methionine</keyword>
<organism evidence="15 16">
    <name type="scientific">Pyrrhoderma noxium</name>
    <dbReference type="NCBI Taxonomy" id="2282107"/>
    <lineage>
        <taxon>Eukaryota</taxon>
        <taxon>Fungi</taxon>
        <taxon>Dikarya</taxon>
        <taxon>Basidiomycota</taxon>
        <taxon>Agaricomycotina</taxon>
        <taxon>Agaricomycetes</taxon>
        <taxon>Hymenochaetales</taxon>
        <taxon>Hymenochaetaceae</taxon>
        <taxon>Pyrrhoderma</taxon>
    </lineage>
</organism>
<dbReference type="OrthoDB" id="508204at2759"/>
<dbReference type="InterPro" id="IPR014777">
    <property type="entry name" value="4pyrrole_Mease_sub1"/>
</dbReference>
<feature type="region of interest" description="Disordered" evidence="11">
    <location>
        <begin position="214"/>
        <end position="240"/>
    </location>
</feature>
<keyword evidence="2" id="KW-0488">Methylation</keyword>
<comment type="similarity">
    <text evidence="10">Belongs to the precorrin methyltransferase family.</text>
</comment>
<dbReference type="Pfam" id="PF13241">
    <property type="entry name" value="NAD_binding_7"/>
    <property type="match status" value="1"/>
</dbReference>
<dbReference type="NCBIfam" id="TIGR01469">
    <property type="entry name" value="cobA_cysG_Cterm"/>
    <property type="match status" value="1"/>
</dbReference>
<dbReference type="InterPro" id="IPR036291">
    <property type="entry name" value="NAD(P)-bd_dom_sf"/>
</dbReference>
<dbReference type="InterPro" id="IPR035996">
    <property type="entry name" value="4pyrrol_Methylase_sf"/>
</dbReference>
<comment type="similarity">
    <text evidence="9">In the N-terminal section; belongs to the precorrin methyltransferase family.</text>
</comment>
<keyword evidence="7" id="KW-0520">NAD</keyword>
<keyword evidence="4 10" id="KW-0808">Transferase</keyword>
<evidence type="ECO:0000256" key="3">
    <source>
        <dbReference type="ARBA" id="ARBA00022603"/>
    </source>
</evidence>
<dbReference type="Gene3D" id="3.40.50.720">
    <property type="entry name" value="NAD(P)-binding Rossmann-like Domain"/>
    <property type="match status" value="1"/>
</dbReference>
<sequence>MLAFRARLVLIIGSNKLAATRAFSALESDSKVVILAKGGVTNACEELKWRSENGELEVLDFDELAGPSITCQDRDVLALKTFLDGLEPGEVTLVFITDTLIGSNRRSRASAVELRQVCKKRNIPVNITDMPGLCDFTVCATHRFSDKESERATSLQIAVTTNGKGCRLSGRLKRELATKLSPDAGVAVDKIGRLRELAKSSDTDIEDVENELNEELTVSSPNRPVEQRIPGKGNENESEKARRRMKWVAQISEYWSLSQLAALREKEMIEILDGELNAIVNDPNTTTPLETSSQHGLLLSPPSKMGRVLLVGSGPGHPSLLTLAAHSALTRDADIVLTDKLVPTAVLALIPSHVEVHVARKFPGNAEGAQQELMDLALAGAKAGKTVVRLKQGDPALYGRVGEELLFLRAHGIPALIIPGISSALAAPLLANIPVTQRGAADSLAVCTGVGRGGARGRLPGYERSRTSVILMGVARLQSMVDMLLEGDTKNVPYPSYVPVAIIERASMLDQRVITARLSDIVEALDSSGEQRPPGLLVIGWSVLSLFGEGDMTVLDEKDDNKALDTIRVDKWLEGRRWRVVEGLDPLWDMFNVRTEAV</sequence>
<evidence type="ECO:0000256" key="9">
    <source>
        <dbReference type="ARBA" id="ARBA00035662"/>
    </source>
</evidence>
<dbReference type="Gene3D" id="3.40.1010.10">
    <property type="entry name" value="Cobalt-precorrin-4 Transmethylase, Domain 1"/>
    <property type="match status" value="1"/>
</dbReference>
<dbReference type="PROSITE" id="PS00840">
    <property type="entry name" value="SUMT_2"/>
    <property type="match status" value="1"/>
</dbReference>
<dbReference type="FunCoup" id="A0A286UTH8">
    <property type="interactions" value="85"/>
</dbReference>
<dbReference type="CDD" id="cd11642">
    <property type="entry name" value="SUMT"/>
    <property type="match status" value="1"/>
</dbReference>
<dbReference type="Pfam" id="PF14823">
    <property type="entry name" value="Sirohm_synth_C"/>
    <property type="match status" value="1"/>
</dbReference>
<evidence type="ECO:0000256" key="11">
    <source>
        <dbReference type="SAM" id="MobiDB-lite"/>
    </source>
</evidence>
<dbReference type="GO" id="GO:0004851">
    <property type="term" value="F:uroporphyrin-III C-methyltransferase activity"/>
    <property type="evidence" value="ECO:0007669"/>
    <property type="project" value="TreeGrafter"/>
</dbReference>
<evidence type="ECO:0000259" key="13">
    <source>
        <dbReference type="Pfam" id="PF14823"/>
    </source>
</evidence>
<accession>A0A286UTH8</accession>
<dbReference type="EC" id="1.3.1.76" evidence="1"/>
<evidence type="ECO:0000256" key="1">
    <source>
        <dbReference type="ARBA" id="ARBA00012400"/>
    </source>
</evidence>
<comment type="caution">
    <text evidence="15">The sequence shown here is derived from an EMBL/GenBank/DDBJ whole genome shotgun (WGS) entry which is preliminary data.</text>
</comment>
<dbReference type="InterPro" id="IPR003043">
    <property type="entry name" value="Uropor_MeTrfase_CS"/>
</dbReference>
<keyword evidence="6" id="KW-0560">Oxidoreductase</keyword>
<evidence type="ECO:0000259" key="12">
    <source>
        <dbReference type="Pfam" id="PF00590"/>
    </source>
</evidence>
<feature type="domain" description="Tetrapyrrole methylase" evidence="12">
    <location>
        <begin position="308"/>
        <end position="521"/>
    </location>
</feature>
<dbReference type="InterPro" id="IPR028281">
    <property type="entry name" value="Sirohaem_synthase_central"/>
</dbReference>
<evidence type="ECO:0000313" key="16">
    <source>
        <dbReference type="Proteomes" id="UP000217199"/>
    </source>
</evidence>
<dbReference type="Pfam" id="PF14824">
    <property type="entry name" value="Sirohm_synth_M"/>
    <property type="match status" value="1"/>
</dbReference>
<dbReference type="Proteomes" id="UP000217199">
    <property type="component" value="Unassembled WGS sequence"/>
</dbReference>
<name>A0A286UTH8_9AGAM</name>
<dbReference type="EMBL" id="NBII01000002">
    <property type="protein sequence ID" value="PAV22881.1"/>
    <property type="molecule type" value="Genomic_DNA"/>
</dbReference>
<dbReference type="GO" id="GO:0043115">
    <property type="term" value="F:precorrin-2 dehydrogenase activity"/>
    <property type="evidence" value="ECO:0007669"/>
    <property type="project" value="UniProtKB-EC"/>
</dbReference>
<gene>
    <name evidence="15" type="ORF">PNOK_0283800</name>
</gene>